<dbReference type="RefSeq" id="XP_003064707.1">
    <property type="nucleotide sequence ID" value="XM_003064661.1"/>
</dbReference>
<dbReference type="InterPro" id="IPR000504">
    <property type="entry name" value="RRM_dom"/>
</dbReference>
<protein>
    <submittedName>
        <fullName evidence="8">Predicted protein</fullName>
    </submittedName>
</protein>
<dbReference type="InterPro" id="IPR012677">
    <property type="entry name" value="Nucleotide-bd_a/b_plait_sf"/>
</dbReference>
<dbReference type="InterPro" id="IPR039119">
    <property type="entry name" value="ABT1/Esf2"/>
</dbReference>
<evidence type="ECO:0000256" key="6">
    <source>
        <dbReference type="SAM" id="MobiDB-lite"/>
    </source>
</evidence>
<dbReference type="PANTHER" id="PTHR12311:SF7">
    <property type="entry name" value="ACTIVATOR OF BASAL TRANSCRIPTION 1"/>
    <property type="match status" value="1"/>
</dbReference>
<dbReference type="Proteomes" id="UP000001876">
    <property type="component" value="Unassembled WGS sequence"/>
</dbReference>
<dbReference type="GO" id="GO:0000480">
    <property type="term" value="P:endonucleolytic cleavage in 5'-ETS of tricistronic rRNA transcript (SSU-rRNA, 5.8S rRNA, LSU-rRNA)"/>
    <property type="evidence" value="ECO:0007669"/>
    <property type="project" value="TreeGrafter"/>
</dbReference>
<keyword evidence="3 5" id="KW-0694">RNA-binding</keyword>
<comment type="subcellular location">
    <subcellularLocation>
        <location evidence="1">Nucleus</location>
        <location evidence="1">Nucleolus</location>
    </subcellularLocation>
</comment>
<dbReference type="InterPro" id="IPR034353">
    <property type="entry name" value="ABT1/ESF2_RRM"/>
</dbReference>
<dbReference type="AlphaFoldDB" id="C1NA14"/>
<dbReference type="InterPro" id="IPR035979">
    <property type="entry name" value="RBD_domain_sf"/>
</dbReference>
<dbReference type="PANTHER" id="PTHR12311">
    <property type="entry name" value="ACTIVATOR OF BASAL TRANSCRIPTION 1"/>
    <property type="match status" value="1"/>
</dbReference>
<evidence type="ECO:0000259" key="7">
    <source>
        <dbReference type="PROSITE" id="PS50102"/>
    </source>
</evidence>
<dbReference type="GO" id="GO:0034462">
    <property type="term" value="P:small-subunit processome assembly"/>
    <property type="evidence" value="ECO:0007669"/>
    <property type="project" value="TreeGrafter"/>
</dbReference>
<dbReference type="EMBL" id="GG663752">
    <property type="protein sequence ID" value="EEH51041.1"/>
    <property type="molecule type" value="Genomic_DNA"/>
</dbReference>
<comment type="similarity">
    <text evidence="2">Belongs to the ESF2/ABP1 family.</text>
</comment>
<dbReference type="SMART" id="SM00360">
    <property type="entry name" value="RRM"/>
    <property type="match status" value="1"/>
</dbReference>
<evidence type="ECO:0000313" key="9">
    <source>
        <dbReference type="Proteomes" id="UP000001876"/>
    </source>
</evidence>
<dbReference type="GO" id="GO:0000447">
    <property type="term" value="P:endonucleolytic cleavage in ITS1 to separate SSU-rRNA from 5.8S rRNA and LSU-rRNA from tricistronic rRNA transcript (SSU-rRNA, 5.8S rRNA, LSU-rRNA)"/>
    <property type="evidence" value="ECO:0007669"/>
    <property type="project" value="TreeGrafter"/>
</dbReference>
<feature type="compositionally biased region" description="Polar residues" evidence="6">
    <location>
        <begin position="1"/>
        <end position="11"/>
    </location>
</feature>
<evidence type="ECO:0000313" key="8">
    <source>
        <dbReference type="EMBL" id="EEH51041.1"/>
    </source>
</evidence>
<dbReference type="GO" id="GO:0003723">
    <property type="term" value="F:RNA binding"/>
    <property type="evidence" value="ECO:0007669"/>
    <property type="project" value="UniProtKB-UniRule"/>
</dbReference>
<dbReference type="KEGG" id="mpp:MICPUCDRAFT_6234"/>
<reference evidence="8 9" key="1">
    <citation type="journal article" date="2009" name="Science">
        <title>Green evolution and dynamic adaptations revealed by genomes of the marine picoeukaryotes Micromonas.</title>
        <authorList>
            <person name="Worden A.Z."/>
            <person name="Lee J.H."/>
            <person name="Mock T."/>
            <person name="Rouze P."/>
            <person name="Simmons M.P."/>
            <person name="Aerts A.L."/>
            <person name="Allen A.E."/>
            <person name="Cuvelier M.L."/>
            <person name="Derelle E."/>
            <person name="Everett M.V."/>
            <person name="Foulon E."/>
            <person name="Grimwood J."/>
            <person name="Gundlach H."/>
            <person name="Henrissat B."/>
            <person name="Napoli C."/>
            <person name="McDonald S.M."/>
            <person name="Parker M.S."/>
            <person name="Rombauts S."/>
            <person name="Salamov A."/>
            <person name="Von Dassow P."/>
            <person name="Badger J.H."/>
            <person name="Coutinho P.M."/>
            <person name="Demir E."/>
            <person name="Dubchak I."/>
            <person name="Gentemann C."/>
            <person name="Eikrem W."/>
            <person name="Gready J.E."/>
            <person name="John U."/>
            <person name="Lanier W."/>
            <person name="Lindquist E.A."/>
            <person name="Lucas S."/>
            <person name="Mayer K.F."/>
            <person name="Moreau H."/>
            <person name="Not F."/>
            <person name="Otillar R."/>
            <person name="Panaud O."/>
            <person name="Pangilinan J."/>
            <person name="Paulsen I."/>
            <person name="Piegu B."/>
            <person name="Poliakov A."/>
            <person name="Robbens S."/>
            <person name="Schmutz J."/>
            <person name="Toulza E."/>
            <person name="Wyss T."/>
            <person name="Zelensky A."/>
            <person name="Zhou K."/>
            <person name="Armbrust E.V."/>
            <person name="Bhattacharya D."/>
            <person name="Goodenough U.W."/>
            <person name="Van de Peer Y."/>
            <person name="Grigoriev I.V."/>
        </authorList>
    </citation>
    <scope>NUCLEOTIDE SEQUENCE [LARGE SCALE GENOMIC DNA]</scope>
    <source>
        <strain evidence="8 9">CCMP1545</strain>
    </source>
</reference>
<dbReference type="STRING" id="564608.C1NA14"/>
<dbReference type="SUPFAM" id="SSF54928">
    <property type="entry name" value="RNA-binding domain, RBD"/>
    <property type="match status" value="1"/>
</dbReference>
<evidence type="ECO:0000256" key="1">
    <source>
        <dbReference type="ARBA" id="ARBA00004604"/>
    </source>
</evidence>
<dbReference type="CDD" id="cd12263">
    <property type="entry name" value="RRM_ABT1_like"/>
    <property type="match status" value="1"/>
</dbReference>
<gene>
    <name evidence="8" type="ORF">MICPUCDRAFT_6234</name>
</gene>
<organism evidence="9">
    <name type="scientific">Micromonas pusilla (strain CCMP1545)</name>
    <name type="common">Picoplanktonic green alga</name>
    <dbReference type="NCBI Taxonomy" id="564608"/>
    <lineage>
        <taxon>Eukaryota</taxon>
        <taxon>Viridiplantae</taxon>
        <taxon>Chlorophyta</taxon>
        <taxon>Mamiellophyceae</taxon>
        <taxon>Mamiellales</taxon>
        <taxon>Mamiellaceae</taxon>
        <taxon>Micromonas</taxon>
    </lineage>
</organism>
<name>C1NA14_MICPC</name>
<keyword evidence="4" id="KW-0539">Nucleus</keyword>
<dbReference type="eggNOG" id="KOG3152">
    <property type="taxonomic scope" value="Eukaryota"/>
</dbReference>
<evidence type="ECO:0000256" key="2">
    <source>
        <dbReference type="ARBA" id="ARBA00005819"/>
    </source>
</evidence>
<evidence type="ECO:0000256" key="4">
    <source>
        <dbReference type="ARBA" id="ARBA00023242"/>
    </source>
</evidence>
<feature type="region of interest" description="Disordered" evidence="6">
    <location>
        <begin position="1"/>
        <end position="24"/>
    </location>
</feature>
<dbReference type="GeneID" id="9690274"/>
<proteinExistence type="inferred from homology"/>
<dbReference type="OrthoDB" id="287393at2759"/>
<dbReference type="PROSITE" id="PS50102">
    <property type="entry name" value="RRM"/>
    <property type="match status" value="1"/>
</dbReference>
<keyword evidence="9" id="KW-1185">Reference proteome</keyword>
<dbReference type="OMA" id="ILAIPHC"/>
<feature type="non-terminal residue" evidence="8">
    <location>
        <position position="176"/>
    </location>
</feature>
<feature type="domain" description="RRM" evidence="7">
    <location>
        <begin position="32"/>
        <end position="117"/>
    </location>
</feature>
<feature type="non-terminal residue" evidence="8">
    <location>
        <position position="1"/>
    </location>
</feature>
<dbReference type="Gene3D" id="3.30.70.330">
    <property type="match status" value="1"/>
</dbReference>
<dbReference type="GO" id="GO:0000472">
    <property type="term" value="P:endonucleolytic cleavage to generate mature 5'-end of SSU-rRNA from (SSU-rRNA, 5.8S rRNA, LSU-rRNA)"/>
    <property type="evidence" value="ECO:0007669"/>
    <property type="project" value="TreeGrafter"/>
</dbReference>
<evidence type="ECO:0000256" key="5">
    <source>
        <dbReference type="PROSITE-ProRule" id="PRU00176"/>
    </source>
</evidence>
<dbReference type="GO" id="GO:0005730">
    <property type="term" value="C:nucleolus"/>
    <property type="evidence" value="ECO:0007669"/>
    <property type="project" value="UniProtKB-SubCell"/>
</dbReference>
<sequence length="176" mass="20262">ASADETTTTEKPTPVLSSKALAKSKRAQEKRGIVYLGSIPPRMKPQKLRQLLTPHGALDRIFLTPEDPAIRARRKQARSFGGNTGKNYTEGWIEFRSKKKARAAAEMLNGNPIGGKRRGSHYSDLWCMKYLPKFKWDNLTEEIEYQKALRRQKMRLELAVAKRERDFYLQKVEQAK</sequence>
<accession>C1NA14</accession>
<evidence type="ECO:0000256" key="3">
    <source>
        <dbReference type="ARBA" id="ARBA00022884"/>
    </source>
</evidence>